<dbReference type="AlphaFoldDB" id="A0A0S4LEF4"/>
<evidence type="ECO:0000313" key="1">
    <source>
        <dbReference type="EMBL" id="CUS36017.1"/>
    </source>
</evidence>
<dbReference type="RefSeq" id="WP_090748602.1">
    <property type="nucleotide sequence ID" value="NZ_CZQA01000008.1"/>
</dbReference>
<gene>
    <name evidence="1" type="ORF">COMA1_20596</name>
</gene>
<sequence>MVKIEIQGWDDNKKWASWPKDNLVRRLVEAGMLRRDAKQLADQVFAKKSVTIHLSEAKHTEGIRHVLESMGAAVKVEKTA</sequence>
<protein>
    <submittedName>
        <fullName evidence="1">Uncharacterized protein</fullName>
    </submittedName>
</protein>
<name>A0A0S4LEF4_9BACT</name>
<organism evidence="1 2">
    <name type="scientific">Candidatus Nitrospira nitrosa</name>
    <dbReference type="NCBI Taxonomy" id="1742972"/>
    <lineage>
        <taxon>Bacteria</taxon>
        <taxon>Pseudomonadati</taxon>
        <taxon>Nitrospirota</taxon>
        <taxon>Nitrospiria</taxon>
        <taxon>Nitrospirales</taxon>
        <taxon>Nitrospiraceae</taxon>
        <taxon>Nitrospira</taxon>
    </lineage>
</organism>
<dbReference type="OrthoDB" id="6896796at2"/>
<proteinExistence type="predicted"/>
<accession>A0A0S4LEF4</accession>
<dbReference type="EMBL" id="CZQA01000008">
    <property type="protein sequence ID" value="CUS36017.1"/>
    <property type="molecule type" value="Genomic_DNA"/>
</dbReference>
<keyword evidence="2" id="KW-1185">Reference proteome</keyword>
<evidence type="ECO:0000313" key="2">
    <source>
        <dbReference type="Proteomes" id="UP000199032"/>
    </source>
</evidence>
<dbReference type="Proteomes" id="UP000199032">
    <property type="component" value="Unassembled WGS sequence"/>
</dbReference>
<reference evidence="1 2" key="1">
    <citation type="submission" date="2015-10" db="EMBL/GenBank/DDBJ databases">
        <authorList>
            <person name="Gilbert D.G."/>
        </authorList>
    </citation>
    <scope>NUCLEOTIDE SEQUENCE [LARGE SCALE GENOMIC DNA]</scope>
    <source>
        <strain evidence="1">COMA1</strain>
    </source>
</reference>